<evidence type="ECO:0008006" key="3">
    <source>
        <dbReference type="Google" id="ProtNLM"/>
    </source>
</evidence>
<protein>
    <recommendedName>
        <fullName evidence="3">Bacteriophage T4 Gp32 single-stranded DNA-binding domain-containing protein</fullName>
    </recommendedName>
</protein>
<evidence type="ECO:0000313" key="2">
    <source>
        <dbReference type="EMBL" id="KKL44850.1"/>
    </source>
</evidence>
<name>A0A0F9EIZ4_9ZZZZ</name>
<gene>
    <name evidence="2" type="ORF">LCGC14_2361550</name>
</gene>
<dbReference type="EMBL" id="LAZR01034606">
    <property type="protein sequence ID" value="KKL44850.1"/>
    <property type="molecule type" value="Genomic_DNA"/>
</dbReference>
<organism evidence="2">
    <name type="scientific">marine sediment metagenome</name>
    <dbReference type="NCBI Taxonomy" id="412755"/>
    <lineage>
        <taxon>unclassified sequences</taxon>
        <taxon>metagenomes</taxon>
        <taxon>ecological metagenomes</taxon>
    </lineage>
</organism>
<feature type="region of interest" description="Disordered" evidence="1">
    <location>
        <begin position="355"/>
        <end position="398"/>
    </location>
</feature>
<feature type="compositionally biased region" description="Basic and acidic residues" evidence="1">
    <location>
        <begin position="279"/>
        <end position="288"/>
    </location>
</feature>
<dbReference type="AlphaFoldDB" id="A0A0F9EIZ4"/>
<feature type="region of interest" description="Disordered" evidence="1">
    <location>
        <begin position="262"/>
        <end position="338"/>
    </location>
</feature>
<feature type="compositionally biased region" description="Basic and acidic residues" evidence="1">
    <location>
        <begin position="296"/>
        <end position="315"/>
    </location>
</feature>
<proteinExistence type="predicted"/>
<feature type="compositionally biased region" description="Basic and acidic residues" evidence="1">
    <location>
        <begin position="1"/>
        <end position="11"/>
    </location>
</feature>
<feature type="compositionally biased region" description="Acidic residues" evidence="1">
    <location>
        <begin position="262"/>
        <end position="277"/>
    </location>
</feature>
<feature type="region of interest" description="Disordered" evidence="1">
    <location>
        <begin position="1"/>
        <end position="27"/>
    </location>
</feature>
<accession>A0A0F9EIZ4</accession>
<reference evidence="2" key="1">
    <citation type="journal article" date="2015" name="Nature">
        <title>Complex archaea that bridge the gap between prokaryotes and eukaryotes.</title>
        <authorList>
            <person name="Spang A."/>
            <person name="Saw J.H."/>
            <person name="Jorgensen S.L."/>
            <person name="Zaremba-Niedzwiedzka K."/>
            <person name="Martijn J."/>
            <person name="Lind A.E."/>
            <person name="van Eijk R."/>
            <person name="Schleper C."/>
            <person name="Guy L."/>
            <person name="Ettema T.J."/>
        </authorList>
    </citation>
    <scope>NUCLEOTIDE SEQUENCE</scope>
</reference>
<evidence type="ECO:0000256" key="1">
    <source>
        <dbReference type="SAM" id="MobiDB-lite"/>
    </source>
</evidence>
<comment type="caution">
    <text evidence="2">The sequence shown here is derived from an EMBL/GenBank/DDBJ whole genome shotgun (WGS) entry which is preliminary data.</text>
</comment>
<sequence length="398" mass="46105">MSKTTVEERREKLRNRSKQAVQTRNQKGLGRKSVLDWNRLVSKRPSSFVARSGKDKKNLIDFLPWIITQAWYKDLKTYSGLTTNLDVGDWDYKLEIPVHQNVGEDNDIFLCLRLAFGHKCPRCEELFEEYAKQDQNEKKIRILSPSWRCWYNIYDYDEEANTEGKLQIWENVAFKNFEEEIMQEADEGEETIIYADIEMGKSVEIEGKEKKYSGNTFVEAKKVVFKDRDPYKEDIVNETVSFDTLVKICTYDEFLRVHLGMDDNENIPETEDGDNNAEPDQKPSDETSHRRRTSPAKKEDSADNDKEKPPEKDNPPWEIGDGCPNDLNFGEPDLDSPKCKSCADEVIKSCAAVADQKELDKGATEAIERDRDKGQKEEKTEQQAEATGTQQRRRSRRT</sequence>
<feature type="compositionally biased region" description="Basic and acidic residues" evidence="1">
    <location>
        <begin position="355"/>
        <end position="382"/>
    </location>
</feature>